<evidence type="ECO:0000259" key="7">
    <source>
        <dbReference type="Pfam" id="PF00892"/>
    </source>
</evidence>
<feature type="transmembrane region" description="Helical" evidence="6">
    <location>
        <begin position="210"/>
        <end position="231"/>
    </location>
</feature>
<dbReference type="Pfam" id="PF00892">
    <property type="entry name" value="EamA"/>
    <property type="match status" value="2"/>
</dbReference>
<organism evidence="8 9">
    <name type="scientific">Paramylibacter ulvae</name>
    <dbReference type="NCBI Taxonomy" id="1651968"/>
    <lineage>
        <taxon>Bacteria</taxon>
        <taxon>Pseudomonadati</taxon>
        <taxon>Pseudomonadota</taxon>
        <taxon>Alphaproteobacteria</taxon>
        <taxon>Rhodobacterales</taxon>
        <taxon>Paracoccaceae</taxon>
        <taxon>Paramylibacter</taxon>
    </lineage>
</organism>
<dbReference type="EMBL" id="BMZF01000001">
    <property type="protein sequence ID" value="GHA42892.1"/>
    <property type="molecule type" value="Genomic_DNA"/>
</dbReference>
<evidence type="ECO:0000256" key="6">
    <source>
        <dbReference type="SAM" id="Phobius"/>
    </source>
</evidence>
<proteinExistence type="inferred from homology"/>
<evidence type="ECO:0000256" key="5">
    <source>
        <dbReference type="ARBA" id="ARBA00023136"/>
    </source>
</evidence>
<feature type="domain" description="EamA" evidence="7">
    <location>
        <begin position="8"/>
        <end position="140"/>
    </location>
</feature>
<evidence type="ECO:0000256" key="1">
    <source>
        <dbReference type="ARBA" id="ARBA00004141"/>
    </source>
</evidence>
<feature type="transmembrane region" description="Helical" evidence="6">
    <location>
        <begin position="124"/>
        <end position="144"/>
    </location>
</feature>
<comment type="caution">
    <text evidence="8">The sequence shown here is derived from an EMBL/GenBank/DDBJ whole genome shotgun (WGS) entry which is preliminary data.</text>
</comment>
<feature type="transmembrane region" description="Helical" evidence="6">
    <location>
        <begin position="39"/>
        <end position="59"/>
    </location>
</feature>
<protein>
    <submittedName>
        <fullName evidence="8">DMT transporter permease</fullName>
    </submittedName>
</protein>
<evidence type="ECO:0000313" key="9">
    <source>
        <dbReference type="Proteomes" id="UP000634455"/>
    </source>
</evidence>
<dbReference type="InterPro" id="IPR037185">
    <property type="entry name" value="EmrE-like"/>
</dbReference>
<evidence type="ECO:0000256" key="2">
    <source>
        <dbReference type="ARBA" id="ARBA00009853"/>
    </source>
</evidence>
<accession>A0ABQ3CX81</accession>
<comment type="subcellular location">
    <subcellularLocation>
        <location evidence="1">Membrane</location>
        <topology evidence="1">Multi-pass membrane protein</topology>
    </subcellularLocation>
</comment>
<dbReference type="PANTHER" id="PTHR22911:SF6">
    <property type="entry name" value="SOLUTE CARRIER FAMILY 35 MEMBER G1"/>
    <property type="match status" value="1"/>
</dbReference>
<comment type="similarity">
    <text evidence="2">Belongs to the drug/metabolite transporter (DMT) superfamily. 10 TMS drug/metabolite exporter (DME) (TC 2.A.7.3) family.</text>
</comment>
<dbReference type="SUPFAM" id="SSF103481">
    <property type="entry name" value="Multidrug resistance efflux transporter EmrE"/>
    <property type="match status" value="2"/>
</dbReference>
<feature type="transmembrane region" description="Helical" evidence="6">
    <location>
        <begin position="6"/>
        <end position="27"/>
    </location>
</feature>
<sequence>MPLSDTLKAALWMMGSVVSFSAMAVAGREMSLDLDTFEIMMYRSLIGVVIVLICARYFGTLGQIKHDRLGLHFTRNICHFTGQNLWFFAITLIPFAQLFAFEFSVPIWVTLAAPLLLAERLTSMRILSVFTGFIGILIVTRPWAAGISPGIIAAALCALGFAGSAIFTKILTRTQTITCILFWLTVMQLAFGVICAGYDGDIALPAARSILWVFIVGFGGLFAHFCLTTALRLAPATVVMPVDFTRLPLIAVVGAVFYNEALEIWVVIGAIIIFASNYINIWDENRKKRAVA</sequence>
<evidence type="ECO:0000313" key="8">
    <source>
        <dbReference type="EMBL" id="GHA42892.1"/>
    </source>
</evidence>
<keyword evidence="4 6" id="KW-1133">Transmembrane helix</keyword>
<reference evidence="9" key="1">
    <citation type="journal article" date="2019" name="Int. J. Syst. Evol. Microbiol.">
        <title>The Global Catalogue of Microorganisms (GCM) 10K type strain sequencing project: providing services to taxonomists for standard genome sequencing and annotation.</title>
        <authorList>
            <consortium name="The Broad Institute Genomics Platform"/>
            <consortium name="The Broad Institute Genome Sequencing Center for Infectious Disease"/>
            <person name="Wu L."/>
            <person name="Ma J."/>
        </authorList>
    </citation>
    <scope>NUCLEOTIDE SEQUENCE [LARGE SCALE GENOMIC DNA]</scope>
    <source>
        <strain evidence="9">KCTC 32465</strain>
    </source>
</reference>
<feature type="transmembrane region" description="Helical" evidence="6">
    <location>
        <begin position="180"/>
        <end position="198"/>
    </location>
</feature>
<feature type="domain" description="EamA" evidence="7">
    <location>
        <begin position="149"/>
        <end position="279"/>
    </location>
</feature>
<feature type="transmembrane region" description="Helical" evidence="6">
    <location>
        <begin position="150"/>
        <end position="168"/>
    </location>
</feature>
<evidence type="ECO:0000256" key="4">
    <source>
        <dbReference type="ARBA" id="ARBA00022989"/>
    </source>
</evidence>
<keyword evidence="5 6" id="KW-0472">Membrane</keyword>
<gene>
    <name evidence="8" type="ORF">GCM10008927_04280</name>
</gene>
<dbReference type="InterPro" id="IPR000620">
    <property type="entry name" value="EamA_dom"/>
</dbReference>
<feature type="transmembrane region" description="Helical" evidence="6">
    <location>
        <begin position="264"/>
        <end position="282"/>
    </location>
</feature>
<feature type="transmembrane region" description="Helical" evidence="6">
    <location>
        <begin position="85"/>
        <end position="117"/>
    </location>
</feature>
<name>A0ABQ3CX81_9RHOB</name>
<evidence type="ECO:0000256" key="3">
    <source>
        <dbReference type="ARBA" id="ARBA00022692"/>
    </source>
</evidence>
<keyword evidence="9" id="KW-1185">Reference proteome</keyword>
<keyword evidence="3 6" id="KW-0812">Transmembrane</keyword>
<dbReference type="PANTHER" id="PTHR22911">
    <property type="entry name" value="ACYL-MALONYL CONDENSING ENZYME-RELATED"/>
    <property type="match status" value="1"/>
</dbReference>
<dbReference type="Proteomes" id="UP000634455">
    <property type="component" value="Unassembled WGS sequence"/>
</dbReference>